<dbReference type="AlphaFoldDB" id="A0A9P6ELX2"/>
<dbReference type="Gene3D" id="3.30.1520.10">
    <property type="entry name" value="Phox-like domain"/>
    <property type="match status" value="1"/>
</dbReference>
<dbReference type="OrthoDB" id="10254720at2759"/>
<dbReference type="InterPro" id="IPR036871">
    <property type="entry name" value="PX_dom_sf"/>
</dbReference>
<gene>
    <name evidence="2" type="ORF">CPB83DRAFT_109829</name>
</gene>
<proteinExistence type="predicted"/>
<organism evidence="2 3">
    <name type="scientific">Crepidotus variabilis</name>
    <dbReference type="NCBI Taxonomy" id="179855"/>
    <lineage>
        <taxon>Eukaryota</taxon>
        <taxon>Fungi</taxon>
        <taxon>Dikarya</taxon>
        <taxon>Basidiomycota</taxon>
        <taxon>Agaricomycotina</taxon>
        <taxon>Agaricomycetes</taxon>
        <taxon>Agaricomycetidae</taxon>
        <taxon>Agaricales</taxon>
        <taxon>Agaricineae</taxon>
        <taxon>Crepidotaceae</taxon>
        <taxon>Crepidotus</taxon>
    </lineage>
</organism>
<dbReference type="GO" id="GO:0035091">
    <property type="term" value="F:phosphatidylinositol binding"/>
    <property type="evidence" value="ECO:0007669"/>
    <property type="project" value="InterPro"/>
</dbReference>
<evidence type="ECO:0000313" key="2">
    <source>
        <dbReference type="EMBL" id="KAF9531546.1"/>
    </source>
</evidence>
<protein>
    <recommendedName>
        <fullName evidence="1">PX domain-containing protein</fullName>
    </recommendedName>
</protein>
<dbReference type="PROSITE" id="PS50195">
    <property type="entry name" value="PX"/>
    <property type="match status" value="1"/>
</dbReference>
<keyword evidence="3" id="KW-1185">Reference proteome</keyword>
<sequence>MWSTTLLSPFVQQHQPSLPRHRCRMLMGSEIQQRTLAQQPLRFGTVGKIGGIEHHLASQIPPLPPKSAWSRFRPAFLEKRRKLLEFWLTRVLLHPEIGGREVVREWVLR</sequence>
<dbReference type="Pfam" id="PF00787">
    <property type="entry name" value="PX"/>
    <property type="match status" value="1"/>
</dbReference>
<reference evidence="2" key="1">
    <citation type="submission" date="2020-11" db="EMBL/GenBank/DDBJ databases">
        <authorList>
            <consortium name="DOE Joint Genome Institute"/>
            <person name="Ahrendt S."/>
            <person name="Riley R."/>
            <person name="Andreopoulos W."/>
            <person name="Labutti K."/>
            <person name="Pangilinan J."/>
            <person name="Ruiz-Duenas F.J."/>
            <person name="Barrasa J.M."/>
            <person name="Sanchez-Garcia M."/>
            <person name="Camarero S."/>
            <person name="Miyauchi S."/>
            <person name="Serrano A."/>
            <person name="Linde D."/>
            <person name="Babiker R."/>
            <person name="Drula E."/>
            <person name="Ayuso-Fernandez I."/>
            <person name="Pacheco R."/>
            <person name="Padilla G."/>
            <person name="Ferreira P."/>
            <person name="Barriuso J."/>
            <person name="Kellner H."/>
            <person name="Castanera R."/>
            <person name="Alfaro M."/>
            <person name="Ramirez L."/>
            <person name="Pisabarro A.G."/>
            <person name="Kuo A."/>
            <person name="Tritt A."/>
            <person name="Lipzen A."/>
            <person name="He G."/>
            <person name="Yan M."/>
            <person name="Ng V."/>
            <person name="Cullen D."/>
            <person name="Martin F."/>
            <person name="Rosso M.-N."/>
            <person name="Henrissat B."/>
            <person name="Hibbett D."/>
            <person name="Martinez A.T."/>
            <person name="Grigoriev I.V."/>
        </authorList>
    </citation>
    <scope>NUCLEOTIDE SEQUENCE</scope>
    <source>
        <strain evidence="2">CBS 506.95</strain>
    </source>
</reference>
<evidence type="ECO:0000259" key="1">
    <source>
        <dbReference type="PROSITE" id="PS50195"/>
    </source>
</evidence>
<dbReference type="InterPro" id="IPR001683">
    <property type="entry name" value="PX_dom"/>
</dbReference>
<comment type="caution">
    <text evidence="2">The sequence shown here is derived from an EMBL/GenBank/DDBJ whole genome shotgun (WGS) entry which is preliminary data.</text>
</comment>
<accession>A0A9P6ELX2</accession>
<name>A0A9P6ELX2_9AGAR</name>
<feature type="domain" description="PX" evidence="1">
    <location>
        <begin position="1"/>
        <end position="109"/>
    </location>
</feature>
<dbReference type="EMBL" id="MU157835">
    <property type="protein sequence ID" value="KAF9531546.1"/>
    <property type="molecule type" value="Genomic_DNA"/>
</dbReference>
<dbReference type="Proteomes" id="UP000807306">
    <property type="component" value="Unassembled WGS sequence"/>
</dbReference>
<evidence type="ECO:0000313" key="3">
    <source>
        <dbReference type="Proteomes" id="UP000807306"/>
    </source>
</evidence>
<dbReference type="SUPFAM" id="SSF64268">
    <property type="entry name" value="PX domain"/>
    <property type="match status" value="1"/>
</dbReference>